<feature type="domain" description="Glycosyltransferase 2-like" evidence="1">
    <location>
        <begin position="7"/>
        <end position="132"/>
    </location>
</feature>
<dbReference type="InterPro" id="IPR001173">
    <property type="entry name" value="Glyco_trans_2-like"/>
</dbReference>
<dbReference type="Gene3D" id="3.90.550.10">
    <property type="entry name" value="Spore Coat Polysaccharide Biosynthesis Protein SpsA, Chain A"/>
    <property type="match status" value="1"/>
</dbReference>
<dbReference type="Pfam" id="PF00535">
    <property type="entry name" value="Glycos_transf_2"/>
    <property type="match status" value="1"/>
</dbReference>
<name>A0A4V1LMQ0_9FLAO</name>
<comment type="caution">
    <text evidence="2">The sequence shown here is derived from an EMBL/GenBank/DDBJ whole genome shotgun (WGS) entry which is preliminary data.</text>
</comment>
<sequence length="324" mass="36218">MHSKLVSIIIPNYNSLKFIKETLDCVFNQTHKNLEVIIVDDGSTDGSFEWIANLNQPNLKLAKNPKKGACAARNHGLRLAKGDYIQFLDADDVLDHDKIKAQVTLLENEPTKVAICSTRHFYETIDEGVITDASFLDTTDTPGDFLLNLYGGDGINHNMVAQHAWLTPKSVMDKAGFWNEELVKDQDGEFFCRVAMASQGICFAEGVLCYYRKHRNAGSISSGKTEKHISSQFESLNSKAEQLSSFKDTKAYKNAMALQYKIIAIDAYPKHLAIYKTAIQNVKYFGGSAYMPVLGGKLIESIKHLFGWRAAKAFSVFAHKYIKS</sequence>
<protein>
    <submittedName>
        <fullName evidence="2">Glycosyltransferase family 2 protein</fullName>
    </submittedName>
</protein>
<evidence type="ECO:0000313" key="3">
    <source>
        <dbReference type="Proteomes" id="UP000289792"/>
    </source>
</evidence>
<reference evidence="2 3" key="1">
    <citation type="submission" date="2019-01" db="EMBL/GenBank/DDBJ databases">
        <title>Genome sequence of the Antarctic species Gelidibacter gilvus ACAM 158(T).</title>
        <authorList>
            <person name="Bowman J.P."/>
        </authorList>
    </citation>
    <scope>NUCLEOTIDE SEQUENCE [LARGE SCALE GENOMIC DNA]</scope>
    <source>
        <strain evidence="2 3">IC158</strain>
    </source>
</reference>
<dbReference type="SUPFAM" id="SSF53448">
    <property type="entry name" value="Nucleotide-diphospho-sugar transferases"/>
    <property type="match status" value="1"/>
</dbReference>
<dbReference type="Proteomes" id="UP000289792">
    <property type="component" value="Unassembled WGS sequence"/>
</dbReference>
<dbReference type="OrthoDB" id="597270at2"/>
<dbReference type="AlphaFoldDB" id="A0A4V1LMQ0"/>
<proteinExistence type="predicted"/>
<gene>
    <name evidence="2" type="ORF">ESZ48_13190</name>
</gene>
<dbReference type="RefSeq" id="WP_129017973.1">
    <property type="nucleotide sequence ID" value="NZ_SDDZ01000008.1"/>
</dbReference>
<evidence type="ECO:0000313" key="2">
    <source>
        <dbReference type="EMBL" id="RXJ46043.1"/>
    </source>
</evidence>
<dbReference type="GO" id="GO:0016758">
    <property type="term" value="F:hexosyltransferase activity"/>
    <property type="evidence" value="ECO:0007669"/>
    <property type="project" value="UniProtKB-ARBA"/>
</dbReference>
<dbReference type="CDD" id="cd00761">
    <property type="entry name" value="Glyco_tranf_GTA_type"/>
    <property type="match status" value="1"/>
</dbReference>
<dbReference type="InterPro" id="IPR029044">
    <property type="entry name" value="Nucleotide-diphossugar_trans"/>
</dbReference>
<dbReference type="PANTHER" id="PTHR22916">
    <property type="entry name" value="GLYCOSYLTRANSFERASE"/>
    <property type="match status" value="1"/>
</dbReference>
<accession>A0A4V1LMQ0</accession>
<keyword evidence="3" id="KW-1185">Reference proteome</keyword>
<evidence type="ECO:0000259" key="1">
    <source>
        <dbReference type="Pfam" id="PF00535"/>
    </source>
</evidence>
<dbReference type="EMBL" id="SDDZ01000008">
    <property type="protein sequence ID" value="RXJ46043.1"/>
    <property type="molecule type" value="Genomic_DNA"/>
</dbReference>
<dbReference type="PANTHER" id="PTHR22916:SF3">
    <property type="entry name" value="UDP-GLCNAC:BETAGAL BETA-1,3-N-ACETYLGLUCOSAMINYLTRANSFERASE-LIKE PROTEIN 1"/>
    <property type="match status" value="1"/>
</dbReference>
<keyword evidence="2" id="KW-0808">Transferase</keyword>
<organism evidence="2 3">
    <name type="scientific">Gelidibacter gilvus</name>
    <dbReference type="NCBI Taxonomy" id="59602"/>
    <lineage>
        <taxon>Bacteria</taxon>
        <taxon>Pseudomonadati</taxon>
        <taxon>Bacteroidota</taxon>
        <taxon>Flavobacteriia</taxon>
        <taxon>Flavobacteriales</taxon>
        <taxon>Flavobacteriaceae</taxon>
        <taxon>Gelidibacter</taxon>
    </lineage>
</organism>